<dbReference type="AlphaFoldDB" id="A0A4S2KZH4"/>
<dbReference type="GO" id="GO:0005829">
    <property type="term" value="C:cytosol"/>
    <property type="evidence" value="ECO:0007669"/>
    <property type="project" value="UniProtKB-SubCell"/>
</dbReference>
<sequence length="530" mass="60513">MLTSRAEIALSTFSTWFFRRMRMKIPQPIQLWFNKFNSRKYLSQSSDLAHPESAELNSFLHTQKSNPLLIIGLSNLIMETVSSYPPPDGAVEVLTLVCSQLLSFYRHKLEEVRTIALESIPALIYVYLYLTAHTDLLDFDISSLSKSDKKSTSKTEEFEAQADGKSQENAMNEEKYVTVVPSPLPRMKQYMAKKIHKQSTVIYRSLKLDHRSDRALDSFQIIGALESLFIGVYNTSIARRSLDPSAQQRICTMPPLSYFETVYSDPLKKPKAAESTDTKGPYVRGRSNESGSPSSVEECDVLLNEACPYNRYKFIKGAVVQSNRMRLLTYLLFLVRDEIKTLSDHVHGNLYRLALLLHPVVKHMQSRPPGLREQSESQKNPVRTDDNEHGDRTTENPSEAFDQPKTPSRKNSEEDDELSDKEPLRMDKMEKLRHKTLRSSTQKDRFSTRSAGTYGTYCPRLQGLRPEFLTELLHCIQRIIRPDMIQMHSSALDALEARANYELWTAADITFKAKLEVAIVINLITSGLTQ</sequence>
<accession>A0A4S2KZH4</accession>
<organism evidence="8 9">
    <name type="scientific">Opisthorchis felineus</name>
    <dbReference type="NCBI Taxonomy" id="147828"/>
    <lineage>
        <taxon>Eukaryota</taxon>
        <taxon>Metazoa</taxon>
        <taxon>Spiralia</taxon>
        <taxon>Lophotrochozoa</taxon>
        <taxon>Platyhelminthes</taxon>
        <taxon>Trematoda</taxon>
        <taxon>Digenea</taxon>
        <taxon>Opisthorchiida</taxon>
        <taxon>Opisthorchiata</taxon>
        <taxon>Opisthorchiidae</taxon>
        <taxon>Opisthorchis</taxon>
    </lineage>
</organism>
<keyword evidence="5" id="KW-0472">Membrane</keyword>
<protein>
    <submittedName>
        <fullName evidence="8">Uncharacterized protein</fullName>
    </submittedName>
</protein>
<comment type="subcellular location">
    <subcellularLocation>
        <location evidence="1">Cell membrane</location>
    </subcellularLocation>
    <subcellularLocation>
        <location evidence="2">Cytoplasm</location>
        <location evidence="2">Cytosol</location>
    </subcellularLocation>
</comment>
<name>A0A4S2KZH4_OPIFE</name>
<comment type="similarity">
    <text evidence="6">Belongs to the Hyccin family.</text>
</comment>
<proteinExistence type="inferred from homology"/>
<feature type="region of interest" description="Disordered" evidence="7">
    <location>
        <begin position="269"/>
        <end position="295"/>
    </location>
</feature>
<keyword evidence="4" id="KW-0963">Cytoplasm</keyword>
<keyword evidence="9" id="KW-1185">Reference proteome</keyword>
<evidence type="ECO:0000313" key="9">
    <source>
        <dbReference type="Proteomes" id="UP000308267"/>
    </source>
</evidence>
<evidence type="ECO:0000256" key="6">
    <source>
        <dbReference type="ARBA" id="ARBA00034482"/>
    </source>
</evidence>
<feature type="compositionally biased region" description="Basic and acidic residues" evidence="7">
    <location>
        <begin position="146"/>
        <end position="157"/>
    </location>
</feature>
<evidence type="ECO:0000313" key="8">
    <source>
        <dbReference type="EMBL" id="TGZ55146.1"/>
    </source>
</evidence>
<dbReference type="InterPro" id="IPR018619">
    <property type="entry name" value="Hyccin"/>
</dbReference>
<evidence type="ECO:0000256" key="1">
    <source>
        <dbReference type="ARBA" id="ARBA00004236"/>
    </source>
</evidence>
<evidence type="ECO:0000256" key="3">
    <source>
        <dbReference type="ARBA" id="ARBA00022475"/>
    </source>
</evidence>
<evidence type="ECO:0000256" key="5">
    <source>
        <dbReference type="ARBA" id="ARBA00023136"/>
    </source>
</evidence>
<dbReference type="OrthoDB" id="6247404at2759"/>
<comment type="caution">
    <text evidence="8">The sequence shown here is derived from an EMBL/GenBank/DDBJ whole genome shotgun (WGS) entry which is preliminary data.</text>
</comment>
<feature type="compositionally biased region" description="Basic and acidic residues" evidence="7">
    <location>
        <begin position="382"/>
        <end position="394"/>
    </location>
</feature>
<feature type="region of interest" description="Disordered" evidence="7">
    <location>
        <begin position="365"/>
        <end position="448"/>
    </location>
</feature>
<keyword evidence="3" id="KW-1003">Cell membrane</keyword>
<feature type="region of interest" description="Disordered" evidence="7">
    <location>
        <begin position="146"/>
        <end position="168"/>
    </location>
</feature>
<gene>
    <name evidence="8" type="ORF">CRM22_010473</name>
</gene>
<dbReference type="EMBL" id="SJOL01009857">
    <property type="protein sequence ID" value="TGZ55146.1"/>
    <property type="molecule type" value="Genomic_DNA"/>
</dbReference>
<evidence type="ECO:0000256" key="7">
    <source>
        <dbReference type="SAM" id="MobiDB-lite"/>
    </source>
</evidence>
<dbReference type="Proteomes" id="UP000308267">
    <property type="component" value="Unassembled WGS sequence"/>
</dbReference>
<evidence type="ECO:0000256" key="2">
    <source>
        <dbReference type="ARBA" id="ARBA00004514"/>
    </source>
</evidence>
<evidence type="ECO:0000256" key="4">
    <source>
        <dbReference type="ARBA" id="ARBA00022490"/>
    </source>
</evidence>
<reference evidence="8 9" key="1">
    <citation type="journal article" date="2019" name="BMC Genomics">
        <title>New insights from Opisthorchis felineus genome: update on genomics of the epidemiologically important liver flukes.</title>
        <authorList>
            <person name="Ershov N.I."/>
            <person name="Mordvinov V.A."/>
            <person name="Prokhortchouk E.B."/>
            <person name="Pakharukova M.Y."/>
            <person name="Gunbin K.V."/>
            <person name="Ustyantsev K."/>
            <person name="Genaev M.A."/>
            <person name="Blinov A.G."/>
            <person name="Mazur A."/>
            <person name="Boulygina E."/>
            <person name="Tsygankova S."/>
            <person name="Khrameeva E."/>
            <person name="Chekanov N."/>
            <person name="Fan G."/>
            <person name="Xiao A."/>
            <person name="Zhang H."/>
            <person name="Xu X."/>
            <person name="Yang H."/>
            <person name="Solovyev V."/>
            <person name="Lee S.M."/>
            <person name="Liu X."/>
            <person name="Afonnikov D.A."/>
            <person name="Skryabin K.G."/>
        </authorList>
    </citation>
    <scope>NUCLEOTIDE SEQUENCE [LARGE SCALE GENOMIC DNA]</scope>
    <source>
        <strain evidence="8">AK-0245</strain>
        <tissue evidence="8">Whole organism</tissue>
    </source>
</reference>
<dbReference type="Pfam" id="PF09790">
    <property type="entry name" value="Hyccin"/>
    <property type="match status" value="2"/>
</dbReference>
<dbReference type="GO" id="GO:0005886">
    <property type="term" value="C:plasma membrane"/>
    <property type="evidence" value="ECO:0007669"/>
    <property type="project" value="UniProtKB-SubCell"/>
</dbReference>
<feature type="compositionally biased region" description="Basic and acidic residues" evidence="7">
    <location>
        <begin position="420"/>
        <end position="430"/>
    </location>
</feature>